<feature type="transmembrane region" description="Helical" evidence="6">
    <location>
        <begin position="262"/>
        <end position="287"/>
    </location>
</feature>
<feature type="transmembrane region" description="Helical" evidence="6">
    <location>
        <begin position="433"/>
        <end position="454"/>
    </location>
</feature>
<feature type="transmembrane region" description="Helical" evidence="6">
    <location>
        <begin position="12"/>
        <end position="32"/>
    </location>
</feature>
<reference evidence="8 9" key="1">
    <citation type="submission" date="2017-12" db="EMBL/GenBank/DDBJ databases">
        <title>Draft Genome sequences of multiple microbial strains isolated from spacecraft associated surfaces.</title>
        <authorList>
            <person name="Seuylemezian A."/>
            <person name="Vaishampayan P."/>
            <person name="Venkateswaran K."/>
        </authorList>
    </citation>
    <scope>NUCLEOTIDE SEQUENCE [LARGE SCALE GENOMIC DNA]</scope>
    <source>
        <strain evidence="8 9">2P01AA</strain>
    </source>
</reference>
<dbReference type="Gene3D" id="1.20.1250.20">
    <property type="entry name" value="MFS general substrate transporter like domains"/>
    <property type="match status" value="1"/>
</dbReference>
<proteinExistence type="predicted"/>
<dbReference type="InterPro" id="IPR020846">
    <property type="entry name" value="MFS_dom"/>
</dbReference>
<evidence type="ECO:0000256" key="5">
    <source>
        <dbReference type="ARBA" id="ARBA00023136"/>
    </source>
</evidence>
<dbReference type="AlphaFoldDB" id="A0A2N0WJZ6"/>
<feature type="transmembrane region" description="Helical" evidence="6">
    <location>
        <begin position="108"/>
        <end position="127"/>
    </location>
</feature>
<feature type="transmembrane region" description="Helical" evidence="6">
    <location>
        <begin position="198"/>
        <end position="216"/>
    </location>
</feature>
<feature type="transmembrane region" description="Helical" evidence="6">
    <location>
        <begin position="353"/>
        <end position="379"/>
    </location>
</feature>
<dbReference type="Gene3D" id="1.20.1720.10">
    <property type="entry name" value="Multidrug resistance protein D"/>
    <property type="match status" value="1"/>
</dbReference>
<dbReference type="InterPro" id="IPR036259">
    <property type="entry name" value="MFS_trans_sf"/>
</dbReference>
<evidence type="ECO:0000256" key="6">
    <source>
        <dbReference type="SAM" id="Phobius"/>
    </source>
</evidence>
<evidence type="ECO:0000313" key="8">
    <source>
        <dbReference type="EMBL" id="PKF36767.1"/>
    </source>
</evidence>
<dbReference type="SUPFAM" id="SSF103473">
    <property type="entry name" value="MFS general substrate transporter"/>
    <property type="match status" value="1"/>
</dbReference>
<dbReference type="PANTHER" id="PTHR42718:SF9">
    <property type="entry name" value="MAJOR FACILITATOR SUPERFAMILY MULTIDRUG TRANSPORTER MFSC"/>
    <property type="match status" value="1"/>
</dbReference>
<feature type="domain" description="Major facilitator superfamily (MFS) profile" evidence="7">
    <location>
        <begin position="10"/>
        <end position="456"/>
    </location>
</feature>
<dbReference type="CDD" id="cd17321">
    <property type="entry name" value="MFS_MMR_MDR_like"/>
    <property type="match status" value="1"/>
</dbReference>
<name>A0A2N0WJZ6_9GAMM</name>
<comment type="caution">
    <text evidence="8">The sequence shown here is derived from an EMBL/GenBank/DDBJ whole genome shotgun (WGS) entry which is preliminary data.</text>
</comment>
<dbReference type="EMBL" id="PISJ01000002">
    <property type="protein sequence ID" value="PKF36767.1"/>
    <property type="molecule type" value="Genomic_DNA"/>
</dbReference>
<dbReference type="GO" id="GO:0016020">
    <property type="term" value="C:membrane"/>
    <property type="evidence" value="ECO:0007669"/>
    <property type="project" value="UniProtKB-SubCell"/>
</dbReference>
<dbReference type="RefSeq" id="WP_101235410.1">
    <property type="nucleotide sequence ID" value="NZ_PISJ01000002.1"/>
</dbReference>
<keyword evidence="2" id="KW-0813">Transport</keyword>
<comment type="subcellular location">
    <subcellularLocation>
        <location evidence="1">Membrane</location>
        <topology evidence="1">Multi-pass membrane protein</topology>
    </subcellularLocation>
</comment>
<gene>
    <name evidence="8" type="ORF">CW311_01350</name>
</gene>
<dbReference type="Pfam" id="PF07690">
    <property type="entry name" value="MFS_1"/>
    <property type="match status" value="1"/>
</dbReference>
<evidence type="ECO:0000256" key="1">
    <source>
        <dbReference type="ARBA" id="ARBA00004141"/>
    </source>
</evidence>
<evidence type="ECO:0000256" key="3">
    <source>
        <dbReference type="ARBA" id="ARBA00022692"/>
    </source>
</evidence>
<feature type="transmembrane region" description="Helical" evidence="6">
    <location>
        <begin position="329"/>
        <end position="347"/>
    </location>
</feature>
<dbReference type="Proteomes" id="UP000233553">
    <property type="component" value="Unassembled WGS sequence"/>
</dbReference>
<feature type="transmembrane region" description="Helical" evidence="6">
    <location>
        <begin position="78"/>
        <end position="102"/>
    </location>
</feature>
<dbReference type="PANTHER" id="PTHR42718">
    <property type="entry name" value="MAJOR FACILITATOR SUPERFAMILY MULTIDRUG TRANSPORTER MFSC"/>
    <property type="match status" value="1"/>
</dbReference>
<keyword evidence="3 6" id="KW-0812">Transmembrane</keyword>
<evidence type="ECO:0000256" key="2">
    <source>
        <dbReference type="ARBA" id="ARBA00022448"/>
    </source>
</evidence>
<evidence type="ECO:0000313" key="9">
    <source>
        <dbReference type="Proteomes" id="UP000233553"/>
    </source>
</evidence>
<feature type="transmembrane region" description="Helical" evidence="6">
    <location>
        <begin position="400"/>
        <end position="421"/>
    </location>
</feature>
<dbReference type="GO" id="GO:0022857">
    <property type="term" value="F:transmembrane transporter activity"/>
    <property type="evidence" value="ECO:0007669"/>
    <property type="project" value="InterPro"/>
</dbReference>
<feature type="transmembrane region" description="Helical" evidence="6">
    <location>
        <begin position="222"/>
        <end position="242"/>
    </location>
</feature>
<accession>A0A2N0WJZ6</accession>
<feature type="transmembrane region" description="Helical" evidence="6">
    <location>
        <begin position="299"/>
        <end position="317"/>
    </location>
</feature>
<feature type="transmembrane region" description="Helical" evidence="6">
    <location>
        <begin position="166"/>
        <end position="186"/>
    </location>
</feature>
<evidence type="ECO:0000259" key="7">
    <source>
        <dbReference type="PROSITE" id="PS50850"/>
    </source>
</evidence>
<dbReference type="PROSITE" id="PS50850">
    <property type="entry name" value="MFS"/>
    <property type="match status" value="1"/>
</dbReference>
<keyword evidence="5 6" id="KW-0472">Membrane</keyword>
<protein>
    <submittedName>
        <fullName evidence="8">MFS transporter</fullName>
    </submittedName>
</protein>
<feature type="transmembrane region" description="Helical" evidence="6">
    <location>
        <begin position="52"/>
        <end position="71"/>
    </location>
</feature>
<organism evidence="8 9">
    <name type="scientific">Acinetobacter proteolyticus</name>
    <dbReference type="NCBI Taxonomy" id="1776741"/>
    <lineage>
        <taxon>Bacteria</taxon>
        <taxon>Pseudomonadati</taxon>
        <taxon>Pseudomonadota</taxon>
        <taxon>Gammaproteobacteria</taxon>
        <taxon>Moraxellales</taxon>
        <taxon>Moraxellaceae</taxon>
        <taxon>Acinetobacter</taxon>
    </lineage>
</organism>
<feature type="transmembrane region" description="Helical" evidence="6">
    <location>
        <begin position="139"/>
        <end position="160"/>
    </location>
</feature>
<evidence type="ECO:0000256" key="4">
    <source>
        <dbReference type="ARBA" id="ARBA00022989"/>
    </source>
</evidence>
<sequence>MTSKLNDRLLIAALYTSTFLCLVDLSSVNLALTAIQTQFNSHLADLQWVIDSYALSMSSLMLAVGALSQWLGRKRLWLVGVGIFILGSVICAAAPDFGILIIGRVIQGIAGAMLIPLTLAIIVHHFTQANRKAREIGNWSSFSAFALIVGPLMGGLMVHYLGWQSIFWLNLPVGLLALFLGWKGIAVDQYQQKISFDYLGLIYSVIAIATLTYSIIMVQQAHIGYLIVFSFLLSMVFALIFIRHQKHALHPLIPQHLFHNRIFLRFNLISFLLGFAGYSSLFVFALFYQEQVHLSAAQAGWLIAPQFLMQALVSICFGRLQQSYGALPLLRIGLFISGIALIAMISFQSNSSYLLFMGLSGLMGAGIGLIVPSSSTLSLHAVSQADASFAAAILNMLRQLGLTFGIAVLGTLTAFMIKWAVTGLHYSMAQAQLLAFHSVVAIMGGLFLVAMLSLRKIKPEECVAPISST</sequence>
<keyword evidence="4 6" id="KW-1133">Transmembrane helix</keyword>
<dbReference type="InterPro" id="IPR011701">
    <property type="entry name" value="MFS"/>
</dbReference>